<dbReference type="EMBL" id="JBCGBO010000003">
    <property type="protein sequence ID" value="KAK9216481.1"/>
    <property type="molecule type" value="Genomic_DNA"/>
</dbReference>
<dbReference type="InterPro" id="IPR051179">
    <property type="entry name" value="WD_repeat_multifunction"/>
</dbReference>
<dbReference type="PROSITE" id="PS50294">
    <property type="entry name" value="WD_REPEATS_REGION"/>
    <property type="match status" value="1"/>
</dbReference>
<keyword evidence="1 3" id="KW-0853">WD repeat</keyword>
<sequence>MITYAQVMVFFFVTCFSSKAFVHCYAGHKDSFSSLAFSTDGQLLASGGFHGLVQNRDTSSRNLQCTVEGPRGGIEDSTVWMWNADRGAYLNMFSGHGSGLTCGDFTTDGKTICTGSDNATLSIWNPKGWSDLLELAWHIKVSSHRLCRWKSRVWDSLSGGMSQSYCKERHGLKNCQKNSCRDLCLSKKYGTSYSEKCVDGNNCECSYRCQNSPQAKQAPAETDSAKKH</sequence>
<evidence type="ECO:0000256" key="1">
    <source>
        <dbReference type="ARBA" id="ARBA00022574"/>
    </source>
</evidence>
<dbReference type="Gene3D" id="2.130.10.10">
    <property type="entry name" value="YVTN repeat-like/Quinoprotein amine dehydrogenase"/>
    <property type="match status" value="2"/>
</dbReference>
<evidence type="ECO:0000313" key="6">
    <source>
        <dbReference type="Proteomes" id="UP001428341"/>
    </source>
</evidence>
<evidence type="ECO:0000256" key="4">
    <source>
        <dbReference type="SAM" id="SignalP"/>
    </source>
</evidence>
<dbReference type="SUPFAM" id="SSF50978">
    <property type="entry name" value="WD40 repeat-like"/>
    <property type="match status" value="1"/>
</dbReference>
<dbReference type="PROSITE" id="PS50082">
    <property type="entry name" value="WD_REPEATS_2"/>
    <property type="match status" value="1"/>
</dbReference>
<reference evidence="5 6" key="1">
    <citation type="submission" date="2024-05" db="EMBL/GenBank/DDBJ databases">
        <title>Haplotype-resolved chromosome-level genome assembly of Huyou (Citrus changshanensis).</title>
        <authorList>
            <person name="Miao C."/>
            <person name="Chen W."/>
            <person name="Wu Y."/>
            <person name="Wang L."/>
            <person name="Zhao S."/>
            <person name="Grierson D."/>
            <person name="Xu C."/>
            <person name="Chen K."/>
        </authorList>
    </citation>
    <scope>NUCLEOTIDE SEQUENCE [LARGE SCALE GENOMIC DNA]</scope>
    <source>
        <strain evidence="5">01-14</strain>
        <tissue evidence="5">Leaf</tissue>
    </source>
</reference>
<dbReference type="PANTHER" id="PTHR19857">
    <property type="entry name" value="MITOCHONDRIAL DIVISION PROTEIN 1-RELATED"/>
    <property type="match status" value="1"/>
</dbReference>
<dbReference type="Proteomes" id="UP001428341">
    <property type="component" value="Unassembled WGS sequence"/>
</dbReference>
<feature type="repeat" description="WD" evidence="3">
    <location>
        <begin position="93"/>
        <end position="125"/>
    </location>
</feature>
<gene>
    <name evidence="5" type="ORF">WN944_008490</name>
</gene>
<comment type="caution">
    <text evidence="5">The sequence shown here is derived from an EMBL/GenBank/DDBJ whole genome shotgun (WGS) entry which is preliminary data.</text>
</comment>
<accession>A0AAP0QVA5</accession>
<dbReference type="InterPro" id="IPR001680">
    <property type="entry name" value="WD40_rpt"/>
</dbReference>
<feature type="signal peptide" evidence="4">
    <location>
        <begin position="1"/>
        <end position="20"/>
    </location>
</feature>
<dbReference type="SMART" id="SM00320">
    <property type="entry name" value="WD40"/>
    <property type="match status" value="2"/>
</dbReference>
<protein>
    <submittedName>
        <fullName evidence="5">Uncharacterized protein</fullName>
    </submittedName>
</protein>
<evidence type="ECO:0000256" key="3">
    <source>
        <dbReference type="PROSITE-ProRule" id="PRU00221"/>
    </source>
</evidence>
<dbReference type="PANTHER" id="PTHR19857:SF8">
    <property type="entry name" value="ANGIO-ASSOCIATED MIGRATORY CELL PROTEIN"/>
    <property type="match status" value="1"/>
</dbReference>
<keyword evidence="2" id="KW-0677">Repeat</keyword>
<keyword evidence="4" id="KW-0732">Signal</keyword>
<organism evidence="5 6">
    <name type="scientific">Citrus x changshan-huyou</name>
    <dbReference type="NCBI Taxonomy" id="2935761"/>
    <lineage>
        <taxon>Eukaryota</taxon>
        <taxon>Viridiplantae</taxon>
        <taxon>Streptophyta</taxon>
        <taxon>Embryophyta</taxon>
        <taxon>Tracheophyta</taxon>
        <taxon>Spermatophyta</taxon>
        <taxon>Magnoliopsida</taxon>
        <taxon>eudicotyledons</taxon>
        <taxon>Gunneridae</taxon>
        <taxon>Pentapetalae</taxon>
        <taxon>rosids</taxon>
        <taxon>malvids</taxon>
        <taxon>Sapindales</taxon>
        <taxon>Rutaceae</taxon>
        <taxon>Aurantioideae</taxon>
        <taxon>Citrus</taxon>
    </lineage>
</organism>
<dbReference type="Pfam" id="PF00400">
    <property type="entry name" value="WD40"/>
    <property type="match status" value="2"/>
</dbReference>
<keyword evidence="6" id="KW-1185">Reference proteome</keyword>
<name>A0AAP0QVA5_9ROSI</name>
<dbReference type="InterPro" id="IPR036322">
    <property type="entry name" value="WD40_repeat_dom_sf"/>
</dbReference>
<dbReference type="AlphaFoldDB" id="A0AAP0QVA5"/>
<evidence type="ECO:0000313" key="5">
    <source>
        <dbReference type="EMBL" id="KAK9216481.1"/>
    </source>
</evidence>
<evidence type="ECO:0000256" key="2">
    <source>
        <dbReference type="ARBA" id="ARBA00022737"/>
    </source>
</evidence>
<dbReference type="InterPro" id="IPR015943">
    <property type="entry name" value="WD40/YVTN_repeat-like_dom_sf"/>
</dbReference>
<feature type="chain" id="PRO_5042872828" evidence="4">
    <location>
        <begin position="21"/>
        <end position="228"/>
    </location>
</feature>
<proteinExistence type="predicted"/>